<organism evidence="3 4">
    <name type="scientific">Limimaricola soesokkakensis</name>
    <dbReference type="NCBI Taxonomy" id="1343159"/>
    <lineage>
        <taxon>Bacteria</taxon>
        <taxon>Pseudomonadati</taxon>
        <taxon>Pseudomonadota</taxon>
        <taxon>Alphaproteobacteria</taxon>
        <taxon>Rhodobacterales</taxon>
        <taxon>Paracoccaceae</taxon>
        <taxon>Limimaricola</taxon>
    </lineage>
</organism>
<dbReference type="PANTHER" id="PTHR46797:SF2">
    <property type="entry name" value="TRANSCRIPTIONAL REGULATOR"/>
    <property type="match status" value="1"/>
</dbReference>
<dbReference type="AlphaFoldDB" id="A0A2P8CUG3"/>
<evidence type="ECO:0000313" key="3">
    <source>
        <dbReference type="EMBL" id="PSK88604.1"/>
    </source>
</evidence>
<dbReference type="SUPFAM" id="SSF47413">
    <property type="entry name" value="lambda repressor-like DNA-binding domains"/>
    <property type="match status" value="1"/>
</dbReference>
<dbReference type="InterPro" id="IPR001387">
    <property type="entry name" value="Cro/C1-type_HTH"/>
</dbReference>
<keyword evidence="4" id="KW-1185">Reference proteome</keyword>
<evidence type="ECO:0000313" key="4">
    <source>
        <dbReference type="Proteomes" id="UP000240624"/>
    </source>
</evidence>
<dbReference type="InterPro" id="IPR050807">
    <property type="entry name" value="TransReg_Diox_bact_type"/>
</dbReference>
<dbReference type="GO" id="GO:0003677">
    <property type="term" value="F:DNA binding"/>
    <property type="evidence" value="ECO:0007669"/>
    <property type="project" value="UniProtKB-KW"/>
</dbReference>
<name>A0A2P8CUG3_9RHOB</name>
<dbReference type="Gene3D" id="2.60.120.10">
    <property type="entry name" value="Jelly Rolls"/>
    <property type="match status" value="1"/>
</dbReference>
<comment type="caution">
    <text evidence="3">The sequence shown here is derived from an EMBL/GenBank/DDBJ whole genome shotgun (WGS) entry which is preliminary data.</text>
</comment>
<gene>
    <name evidence="3" type="ORF">CLV79_101444</name>
</gene>
<dbReference type="RefSeq" id="WP_278247957.1">
    <property type="nucleotide sequence ID" value="NZ_PYGB01000001.1"/>
</dbReference>
<dbReference type="GO" id="GO:0005829">
    <property type="term" value="C:cytosol"/>
    <property type="evidence" value="ECO:0007669"/>
    <property type="project" value="TreeGrafter"/>
</dbReference>
<dbReference type="InterPro" id="IPR011051">
    <property type="entry name" value="RmlC_Cupin_sf"/>
</dbReference>
<dbReference type="Proteomes" id="UP000240624">
    <property type="component" value="Unassembled WGS sequence"/>
</dbReference>
<protein>
    <submittedName>
        <fullName evidence="3">XRE family transcriptional regulator</fullName>
    </submittedName>
</protein>
<sequence>MSDASPERGSLGRDLRRLRKSRGLRIADLAALTNRSTGWISQVERDRSQPGYADLVAIARAFDLPLSQLFLRDAEPIPEAGNVLRAGQRRPLPADNTGAIDDLLAPLVHGIQFYRSTLDAHSASDQPSRRGGVEMGYVLEGRFEIRIGGRHHALGPGDSFWARGEEISWLNPHDTPCTVVWLLAPLRDDPDA</sequence>
<dbReference type="InterPro" id="IPR010982">
    <property type="entry name" value="Lambda_DNA-bd_dom_sf"/>
</dbReference>
<keyword evidence="1" id="KW-0238">DNA-binding</keyword>
<dbReference type="SUPFAM" id="SSF51182">
    <property type="entry name" value="RmlC-like cupins"/>
    <property type="match status" value="1"/>
</dbReference>
<accession>A0A2P8CUG3</accession>
<dbReference type="CDD" id="cd02209">
    <property type="entry name" value="cupin_XRE_C"/>
    <property type="match status" value="1"/>
</dbReference>
<dbReference type="InterPro" id="IPR014710">
    <property type="entry name" value="RmlC-like_jellyroll"/>
</dbReference>
<dbReference type="Pfam" id="PF07883">
    <property type="entry name" value="Cupin_2"/>
    <property type="match status" value="1"/>
</dbReference>
<dbReference type="PANTHER" id="PTHR46797">
    <property type="entry name" value="HTH-TYPE TRANSCRIPTIONAL REGULATOR"/>
    <property type="match status" value="1"/>
</dbReference>
<dbReference type="SMART" id="SM00530">
    <property type="entry name" value="HTH_XRE"/>
    <property type="match status" value="1"/>
</dbReference>
<dbReference type="CDD" id="cd00093">
    <property type="entry name" value="HTH_XRE"/>
    <property type="match status" value="1"/>
</dbReference>
<dbReference type="EMBL" id="PYGB01000001">
    <property type="protein sequence ID" value="PSK88604.1"/>
    <property type="molecule type" value="Genomic_DNA"/>
</dbReference>
<dbReference type="Pfam" id="PF13560">
    <property type="entry name" value="HTH_31"/>
    <property type="match status" value="1"/>
</dbReference>
<reference evidence="3 4" key="1">
    <citation type="submission" date="2018-03" db="EMBL/GenBank/DDBJ databases">
        <title>Genomic Encyclopedia of Archaeal and Bacterial Type Strains, Phase II (KMG-II): from individual species to whole genera.</title>
        <authorList>
            <person name="Goeker M."/>
        </authorList>
    </citation>
    <scope>NUCLEOTIDE SEQUENCE [LARGE SCALE GENOMIC DNA]</scope>
    <source>
        <strain evidence="3 4">DSM 29956</strain>
    </source>
</reference>
<dbReference type="PROSITE" id="PS50943">
    <property type="entry name" value="HTH_CROC1"/>
    <property type="match status" value="1"/>
</dbReference>
<evidence type="ECO:0000259" key="2">
    <source>
        <dbReference type="PROSITE" id="PS50943"/>
    </source>
</evidence>
<dbReference type="InterPro" id="IPR013096">
    <property type="entry name" value="Cupin_2"/>
</dbReference>
<proteinExistence type="predicted"/>
<evidence type="ECO:0000256" key="1">
    <source>
        <dbReference type="ARBA" id="ARBA00023125"/>
    </source>
</evidence>
<dbReference type="Gene3D" id="1.10.260.40">
    <property type="entry name" value="lambda repressor-like DNA-binding domains"/>
    <property type="match status" value="1"/>
</dbReference>
<dbReference type="GO" id="GO:0003700">
    <property type="term" value="F:DNA-binding transcription factor activity"/>
    <property type="evidence" value="ECO:0007669"/>
    <property type="project" value="TreeGrafter"/>
</dbReference>
<feature type="domain" description="HTH cro/C1-type" evidence="2">
    <location>
        <begin position="15"/>
        <end position="69"/>
    </location>
</feature>